<proteinExistence type="predicted"/>
<protein>
    <recommendedName>
        <fullName evidence="1">Mor transcription activator domain-containing protein</fullName>
    </recommendedName>
</protein>
<keyword evidence="3" id="KW-1185">Reference proteome</keyword>
<dbReference type="HOGENOM" id="CLU_141450_2_0_9"/>
<gene>
    <name evidence="2" type="ORF">UAU_00119</name>
</gene>
<dbReference type="STRING" id="160454.RV10_GL004402"/>
<dbReference type="EMBL" id="AJAQ01000001">
    <property type="protein sequence ID" value="EOH97451.1"/>
    <property type="molecule type" value="Genomic_DNA"/>
</dbReference>
<name>R2SXG8_9ENTE</name>
<reference evidence="2 3" key="1">
    <citation type="submission" date="2013-02" db="EMBL/GenBank/DDBJ databases">
        <title>The Genome Sequence of Enterococcus pallens BAA-351.</title>
        <authorList>
            <consortium name="The Broad Institute Genome Sequencing Platform"/>
            <consortium name="The Broad Institute Genome Sequencing Center for Infectious Disease"/>
            <person name="Earl A.M."/>
            <person name="Gilmore M.S."/>
            <person name="Lebreton F."/>
            <person name="Walker B."/>
            <person name="Young S.K."/>
            <person name="Zeng Q."/>
            <person name="Gargeya S."/>
            <person name="Fitzgerald M."/>
            <person name="Haas B."/>
            <person name="Abouelleil A."/>
            <person name="Alvarado L."/>
            <person name="Arachchi H.M."/>
            <person name="Berlin A.M."/>
            <person name="Chapman S.B."/>
            <person name="Dewar J."/>
            <person name="Goldberg J."/>
            <person name="Griggs A."/>
            <person name="Gujja S."/>
            <person name="Hansen M."/>
            <person name="Howarth C."/>
            <person name="Imamovic A."/>
            <person name="Larimer J."/>
            <person name="McCowan C."/>
            <person name="Murphy C."/>
            <person name="Neiman D."/>
            <person name="Pearson M."/>
            <person name="Priest M."/>
            <person name="Roberts A."/>
            <person name="Saif S."/>
            <person name="Shea T."/>
            <person name="Sisk P."/>
            <person name="Sykes S."/>
            <person name="Wortman J."/>
            <person name="Nusbaum C."/>
            <person name="Birren B."/>
        </authorList>
    </citation>
    <scope>NUCLEOTIDE SEQUENCE [LARGE SCALE GENOMIC DNA]</scope>
    <source>
        <strain evidence="2 3">ATCC BAA-351</strain>
    </source>
</reference>
<accession>R2SXG8</accession>
<dbReference type="RefSeq" id="WP_010755184.1">
    <property type="nucleotide sequence ID" value="NZ_ASWD01000002.1"/>
</dbReference>
<dbReference type="Pfam" id="PF08765">
    <property type="entry name" value="Mor"/>
    <property type="match status" value="1"/>
</dbReference>
<evidence type="ECO:0000259" key="1">
    <source>
        <dbReference type="Pfam" id="PF08765"/>
    </source>
</evidence>
<comment type="caution">
    <text evidence="2">The sequence shown here is derived from an EMBL/GenBank/DDBJ whole genome shotgun (WGS) entry which is preliminary data.</text>
</comment>
<evidence type="ECO:0000313" key="2">
    <source>
        <dbReference type="EMBL" id="EOH97451.1"/>
    </source>
</evidence>
<dbReference type="Proteomes" id="UP000013782">
    <property type="component" value="Unassembled WGS sequence"/>
</dbReference>
<evidence type="ECO:0000313" key="3">
    <source>
        <dbReference type="Proteomes" id="UP000013782"/>
    </source>
</evidence>
<organism evidence="2 3">
    <name type="scientific">Enterococcus pallens ATCC BAA-351</name>
    <dbReference type="NCBI Taxonomy" id="1158607"/>
    <lineage>
        <taxon>Bacteria</taxon>
        <taxon>Bacillati</taxon>
        <taxon>Bacillota</taxon>
        <taxon>Bacilli</taxon>
        <taxon>Lactobacillales</taxon>
        <taxon>Enterococcaceae</taxon>
        <taxon>Enterococcus</taxon>
    </lineage>
</organism>
<dbReference type="InterPro" id="IPR009057">
    <property type="entry name" value="Homeodomain-like_sf"/>
</dbReference>
<dbReference type="SUPFAM" id="SSF46689">
    <property type="entry name" value="Homeodomain-like"/>
    <property type="match status" value="1"/>
</dbReference>
<sequence length="89" mass="10471">MVEKELLNSFYQELAELLGEEAMLVFFEHYQGLVISVPKKLYSGKKLAERLAILPPIDLKTKQHLAQKYGYSQRQIERLIKEKQKEDFT</sequence>
<dbReference type="InterPro" id="IPR014875">
    <property type="entry name" value="Mor_transcription_activator"/>
</dbReference>
<feature type="domain" description="Mor transcription activator" evidence="1">
    <location>
        <begin position="7"/>
        <end position="87"/>
    </location>
</feature>
<dbReference type="AlphaFoldDB" id="R2SXG8"/>
<dbReference type="PATRIC" id="fig|1158607.3.peg.119"/>